<dbReference type="Pfam" id="PF01346">
    <property type="entry name" value="FKBP_N"/>
    <property type="match status" value="1"/>
</dbReference>
<dbReference type="GO" id="GO:0003755">
    <property type="term" value="F:peptidyl-prolyl cis-trans isomerase activity"/>
    <property type="evidence" value="ECO:0007669"/>
    <property type="project" value="UniProtKB-UniRule"/>
</dbReference>
<accession>A0A3E1RHM6</accession>
<evidence type="ECO:0000256" key="2">
    <source>
        <dbReference type="ARBA" id="ARBA00006577"/>
    </source>
</evidence>
<dbReference type="Proteomes" id="UP000260665">
    <property type="component" value="Unassembled WGS sequence"/>
</dbReference>
<proteinExistence type="inferred from homology"/>
<feature type="domain" description="PPIase FKBP-type" evidence="8">
    <location>
        <begin position="165"/>
        <end position="250"/>
    </location>
</feature>
<dbReference type="GO" id="GO:0006457">
    <property type="term" value="P:protein folding"/>
    <property type="evidence" value="ECO:0007669"/>
    <property type="project" value="InterPro"/>
</dbReference>
<evidence type="ECO:0000256" key="4">
    <source>
        <dbReference type="ARBA" id="ARBA00023235"/>
    </source>
</evidence>
<dbReference type="Gene3D" id="1.10.287.460">
    <property type="entry name" value="Peptidyl-prolyl cis-trans isomerase, FKBP-type, N-terminal domain"/>
    <property type="match status" value="1"/>
</dbReference>
<keyword evidence="7" id="KW-0732">Signal</keyword>
<dbReference type="AlphaFoldDB" id="A0A3E1RHM6"/>
<dbReference type="PANTHER" id="PTHR43811:SF19">
    <property type="entry name" value="39 KDA FK506-BINDING NUCLEAR PROTEIN"/>
    <property type="match status" value="1"/>
</dbReference>
<dbReference type="Gene3D" id="3.10.50.40">
    <property type="match status" value="1"/>
</dbReference>
<dbReference type="InterPro" id="IPR000774">
    <property type="entry name" value="PPIase_FKBP_N"/>
</dbReference>
<name>A0A3E1RHM6_9BURK</name>
<comment type="similarity">
    <text evidence="2 6">Belongs to the FKBP-type PPIase family.</text>
</comment>
<dbReference type="PROSITE" id="PS50059">
    <property type="entry name" value="FKBP_PPIASE"/>
    <property type="match status" value="1"/>
</dbReference>
<organism evidence="9 10">
    <name type="scientific">Rhodoferax lacus</name>
    <dbReference type="NCBI Taxonomy" id="2184758"/>
    <lineage>
        <taxon>Bacteria</taxon>
        <taxon>Pseudomonadati</taxon>
        <taxon>Pseudomonadota</taxon>
        <taxon>Betaproteobacteria</taxon>
        <taxon>Burkholderiales</taxon>
        <taxon>Comamonadaceae</taxon>
        <taxon>Rhodoferax</taxon>
    </lineage>
</organism>
<sequence length="252" mass="27015">MKNTYSTALATPLLLAALLAGPLAQAQTAAPAAPATATATAPESDNPIKEPRQATSYAIGVTTARNLMKDGVELDLNLVLKGMQDALGNQRLLMPEKDIKAAMNSIVTEMRQKMAANRKDAEEINRKRGDEFRAVFAKRAGVKTLSNGVQYLVNTEGKGPKPTDEDGIVVKYRGTLTTGYEFDATPEGKTANMKLANLIMGWKEALKLMPAGSKWTIVIPPNLAYGTRGVGSEIGPNETLVFEVELVSITKP</sequence>
<keyword evidence="3 5" id="KW-0697">Rotamase</keyword>
<evidence type="ECO:0000256" key="7">
    <source>
        <dbReference type="SAM" id="SignalP"/>
    </source>
</evidence>
<dbReference type="InterPro" id="IPR046357">
    <property type="entry name" value="PPIase_dom_sf"/>
</dbReference>
<evidence type="ECO:0000313" key="9">
    <source>
        <dbReference type="EMBL" id="RFO98120.1"/>
    </source>
</evidence>
<feature type="chain" id="PRO_5017734584" description="Peptidyl-prolyl cis-trans isomerase" evidence="7">
    <location>
        <begin position="27"/>
        <end position="252"/>
    </location>
</feature>
<dbReference type="PANTHER" id="PTHR43811">
    <property type="entry name" value="FKBP-TYPE PEPTIDYL-PROLYL CIS-TRANS ISOMERASE FKPA"/>
    <property type="match status" value="1"/>
</dbReference>
<dbReference type="OrthoDB" id="280278at2"/>
<dbReference type="EMBL" id="QFZK01000002">
    <property type="protein sequence ID" value="RFO98120.1"/>
    <property type="molecule type" value="Genomic_DNA"/>
</dbReference>
<gene>
    <name evidence="9" type="ORF">DIC66_05210</name>
</gene>
<protein>
    <recommendedName>
        <fullName evidence="6">Peptidyl-prolyl cis-trans isomerase</fullName>
        <ecNumber evidence="6">5.2.1.8</ecNumber>
    </recommendedName>
</protein>
<dbReference type="InterPro" id="IPR036944">
    <property type="entry name" value="PPIase_FKBP_N_sf"/>
</dbReference>
<dbReference type="Pfam" id="PF00254">
    <property type="entry name" value="FKBP_C"/>
    <property type="match status" value="1"/>
</dbReference>
<evidence type="ECO:0000256" key="3">
    <source>
        <dbReference type="ARBA" id="ARBA00023110"/>
    </source>
</evidence>
<keyword evidence="4 5" id="KW-0413">Isomerase</keyword>
<evidence type="ECO:0000259" key="8">
    <source>
        <dbReference type="PROSITE" id="PS50059"/>
    </source>
</evidence>
<comment type="caution">
    <text evidence="9">The sequence shown here is derived from an EMBL/GenBank/DDBJ whole genome shotgun (WGS) entry which is preliminary data.</text>
</comment>
<comment type="catalytic activity">
    <reaction evidence="1 5 6">
        <text>[protein]-peptidylproline (omega=180) = [protein]-peptidylproline (omega=0)</text>
        <dbReference type="Rhea" id="RHEA:16237"/>
        <dbReference type="Rhea" id="RHEA-COMP:10747"/>
        <dbReference type="Rhea" id="RHEA-COMP:10748"/>
        <dbReference type="ChEBI" id="CHEBI:83833"/>
        <dbReference type="ChEBI" id="CHEBI:83834"/>
        <dbReference type="EC" id="5.2.1.8"/>
    </reaction>
</comment>
<evidence type="ECO:0000313" key="10">
    <source>
        <dbReference type="Proteomes" id="UP000260665"/>
    </source>
</evidence>
<dbReference type="EC" id="5.2.1.8" evidence="6"/>
<keyword evidence="10" id="KW-1185">Reference proteome</keyword>
<evidence type="ECO:0000256" key="5">
    <source>
        <dbReference type="PROSITE-ProRule" id="PRU00277"/>
    </source>
</evidence>
<reference evidence="9 10" key="1">
    <citation type="submission" date="2018-05" db="EMBL/GenBank/DDBJ databases">
        <title>Rhodoferax soyangensis sp.nov., isolated from an oligotrophic freshwater lake.</title>
        <authorList>
            <person name="Park M."/>
        </authorList>
    </citation>
    <scope>NUCLEOTIDE SEQUENCE [LARGE SCALE GENOMIC DNA]</scope>
    <source>
        <strain evidence="9 10">IMCC26218</strain>
    </source>
</reference>
<dbReference type="InterPro" id="IPR001179">
    <property type="entry name" value="PPIase_FKBP_dom"/>
</dbReference>
<dbReference type="RefSeq" id="WP_117174737.1">
    <property type="nucleotide sequence ID" value="NZ_QFZK01000002.1"/>
</dbReference>
<evidence type="ECO:0000256" key="6">
    <source>
        <dbReference type="RuleBase" id="RU003915"/>
    </source>
</evidence>
<feature type="signal peptide" evidence="7">
    <location>
        <begin position="1"/>
        <end position="26"/>
    </location>
</feature>
<dbReference type="SUPFAM" id="SSF54534">
    <property type="entry name" value="FKBP-like"/>
    <property type="match status" value="1"/>
</dbReference>
<evidence type="ECO:0000256" key="1">
    <source>
        <dbReference type="ARBA" id="ARBA00000971"/>
    </source>
</evidence>